<keyword evidence="7" id="KW-0804">Transcription</keyword>
<keyword evidence="4" id="KW-0805">Transcription regulation</keyword>
<keyword evidence="8" id="KW-0539">Nucleus</keyword>
<dbReference type="GO" id="GO:0046983">
    <property type="term" value="F:protein dimerization activity"/>
    <property type="evidence" value="ECO:0007669"/>
    <property type="project" value="InterPro"/>
</dbReference>
<name>A0A0K8SWM8_LYGHE</name>
<dbReference type="GO" id="GO:0045944">
    <property type="term" value="P:positive regulation of transcription by RNA polymerase II"/>
    <property type="evidence" value="ECO:0007669"/>
    <property type="project" value="UniProtKB-ARBA"/>
</dbReference>
<dbReference type="Pfam" id="PF23171">
    <property type="entry name" value="bHLH_HIF1A"/>
    <property type="match status" value="1"/>
</dbReference>
<proteinExistence type="predicted"/>
<dbReference type="SMART" id="SM00086">
    <property type="entry name" value="PAC"/>
    <property type="match status" value="1"/>
</dbReference>
<organism evidence="13">
    <name type="scientific">Lygus hesperus</name>
    <name type="common">Western plant bug</name>
    <dbReference type="NCBI Taxonomy" id="30085"/>
    <lineage>
        <taxon>Eukaryota</taxon>
        <taxon>Metazoa</taxon>
        <taxon>Ecdysozoa</taxon>
        <taxon>Arthropoda</taxon>
        <taxon>Hexapoda</taxon>
        <taxon>Insecta</taxon>
        <taxon>Pterygota</taxon>
        <taxon>Neoptera</taxon>
        <taxon>Paraneoptera</taxon>
        <taxon>Hemiptera</taxon>
        <taxon>Heteroptera</taxon>
        <taxon>Panheteroptera</taxon>
        <taxon>Cimicomorpha</taxon>
        <taxon>Miridae</taxon>
        <taxon>Mirini</taxon>
        <taxon>Lygus</taxon>
    </lineage>
</organism>
<evidence type="ECO:0000256" key="4">
    <source>
        <dbReference type="ARBA" id="ARBA00023015"/>
    </source>
</evidence>
<dbReference type="CDD" id="cd11433">
    <property type="entry name" value="bHLH-PAS_HIF"/>
    <property type="match status" value="1"/>
</dbReference>
<dbReference type="Pfam" id="PF00989">
    <property type="entry name" value="PAS"/>
    <property type="match status" value="1"/>
</dbReference>
<dbReference type="FunFam" id="3.30.450.20:FF:000015">
    <property type="entry name" value="Hypoxia-inducible factor 1-alpha isoform 1"/>
    <property type="match status" value="1"/>
</dbReference>
<feature type="domain" description="BHLH" evidence="12">
    <location>
        <begin position="18"/>
        <end position="71"/>
    </location>
</feature>
<dbReference type="Pfam" id="PF14598">
    <property type="entry name" value="PAS_11"/>
    <property type="match status" value="1"/>
</dbReference>
<evidence type="ECO:0000256" key="6">
    <source>
        <dbReference type="ARBA" id="ARBA00023159"/>
    </source>
</evidence>
<evidence type="ECO:0000256" key="10">
    <source>
        <dbReference type="SAM" id="MobiDB-lite"/>
    </source>
</evidence>
<dbReference type="Gene3D" id="3.30.450.20">
    <property type="entry name" value="PAS domain"/>
    <property type="match status" value="2"/>
</dbReference>
<dbReference type="PROSITE" id="PS50112">
    <property type="entry name" value="PAS"/>
    <property type="match status" value="2"/>
</dbReference>
<dbReference type="SMART" id="SM00353">
    <property type="entry name" value="HLH"/>
    <property type="match status" value="1"/>
</dbReference>
<evidence type="ECO:0008006" key="14">
    <source>
        <dbReference type="Google" id="ProtNLM"/>
    </source>
</evidence>
<protein>
    <recommendedName>
        <fullName evidence="14">Hypoxia-inducible factor 1-alpha</fullName>
    </recommendedName>
</protein>
<dbReference type="InterPro" id="IPR013767">
    <property type="entry name" value="PAS_fold"/>
</dbReference>
<dbReference type="SMART" id="SM00091">
    <property type="entry name" value="PAS"/>
    <property type="match status" value="2"/>
</dbReference>
<evidence type="ECO:0000259" key="11">
    <source>
        <dbReference type="PROSITE" id="PS50112"/>
    </source>
</evidence>
<evidence type="ECO:0000256" key="9">
    <source>
        <dbReference type="ARBA" id="ARBA00023278"/>
    </source>
</evidence>
<evidence type="ECO:0000256" key="3">
    <source>
        <dbReference type="ARBA" id="ARBA00022843"/>
    </source>
</evidence>
<evidence type="ECO:0000313" key="13">
    <source>
        <dbReference type="EMBL" id="JAG57712.1"/>
    </source>
</evidence>
<dbReference type="SUPFAM" id="SSF55785">
    <property type="entry name" value="PYP-like sensor domain (PAS domain)"/>
    <property type="match status" value="2"/>
</dbReference>
<evidence type="ECO:0000256" key="5">
    <source>
        <dbReference type="ARBA" id="ARBA00023125"/>
    </source>
</evidence>
<dbReference type="PANTHER" id="PTHR23043:SF17">
    <property type="entry name" value="PROTEIN SIMILAR"/>
    <property type="match status" value="1"/>
</dbReference>
<reference evidence="13" key="1">
    <citation type="submission" date="2014-09" db="EMBL/GenBank/DDBJ databases">
        <authorList>
            <person name="Magalhaes I.L.F."/>
            <person name="Oliveira U."/>
            <person name="Santos F.R."/>
            <person name="Vidigal T.H.D.A."/>
            <person name="Brescovit A.D."/>
            <person name="Santos A.J."/>
        </authorList>
    </citation>
    <scope>NUCLEOTIDE SEQUENCE</scope>
</reference>
<dbReference type="GO" id="GO:0000977">
    <property type="term" value="F:RNA polymerase II transcription regulatory region sequence-specific DNA binding"/>
    <property type="evidence" value="ECO:0007669"/>
    <property type="project" value="TreeGrafter"/>
</dbReference>
<keyword evidence="6" id="KW-0010">Activator</keyword>
<keyword evidence="2" id="KW-0677">Repeat</keyword>
<dbReference type="EMBL" id="GBRD01008109">
    <property type="protein sequence ID" value="JAG57712.1"/>
    <property type="molecule type" value="Transcribed_RNA"/>
</dbReference>
<evidence type="ECO:0000259" key="12">
    <source>
        <dbReference type="PROSITE" id="PS50888"/>
    </source>
</evidence>
<dbReference type="GO" id="GO:0000981">
    <property type="term" value="F:DNA-binding transcription factor activity, RNA polymerase II-specific"/>
    <property type="evidence" value="ECO:0007669"/>
    <property type="project" value="TreeGrafter"/>
</dbReference>
<accession>A0A0K8SWM8</accession>
<evidence type="ECO:0000256" key="1">
    <source>
        <dbReference type="ARBA" id="ARBA00004123"/>
    </source>
</evidence>
<dbReference type="NCBIfam" id="TIGR00229">
    <property type="entry name" value="sensory_box"/>
    <property type="match status" value="1"/>
</dbReference>
<keyword evidence="5" id="KW-0238">DNA-binding</keyword>
<dbReference type="GO" id="GO:0071456">
    <property type="term" value="P:cellular response to hypoxia"/>
    <property type="evidence" value="ECO:0007669"/>
    <property type="project" value="TreeGrafter"/>
</dbReference>
<dbReference type="PROSITE" id="PS50888">
    <property type="entry name" value="BHLH"/>
    <property type="match status" value="1"/>
</dbReference>
<comment type="subcellular location">
    <subcellularLocation>
        <location evidence="1">Nucleus</location>
    </subcellularLocation>
</comment>
<dbReference type="InterPro" id="IPR035965">
    <property type="entry name" value="PAS-like_dom_sf"/>
</dbReference>
<feature type="region of interest" description="Disordered" evidence="10">
    <location>
        <begin position="1"/>
        <end position="26"/>
    </location>
</feature>
<dbReference type="GO" id="GO:0005634">
    <property type="term" value="C:nucleus"/>
    <property type="evidence" value="ECO:0007669"/>
    <property type="project" value="UniProtKB-SubCell"/>
</dbReference>
<feature type="domain" description="PAS" evidence="11">
    <location>
        <begin position="233"/>
        <end position="284"/>
    </location>
</feature>
<evidence type="ECO:0000256" key="2">
    <source>
        <dbReference type="ARBA" id="ARBA00022737"/>
    </source>
</evidence>
<sequence>MEVCSAAPVKEKRKNSEKRKEKSRDAARCRRSKESEYFSMLGAALPLPASVVSHLDKASIMRLIITDLRLIKVFKSLGLKDATDEDTKKYDSFYLKAAGGFVLVLSLDGDIVFVSQNVSHHLGITQVDVLGQNMSDLSHPCDHAEISDIFAGKIGKDKQRSFFMRMKCLATKGRGINTKSTSYKVLHIVGRFVKMGDDPADGHSFIAIATPIPHPNDIEMPLGEKSTFLSKHSLDMKFTYADDKMEGFLGYNPESLLGKSVYDFHHALDNKTIEKAFRGLFSKGQSETGQYRFLTQGGGYIWVSTQATVIYGEKNSRPQSVVCINYVVSEKCEASSIYSCEQLEYVNKKRPVSSTKSLFVSIKSELPSPKPKVSDCCQNLRPTPATQKIFAPKTAEMTSEFLKSSDDDPCSTSITDELDDLTHLAPTAGDTCVPLGTPLLNDVLHNILSNNDEITNPLLDHGKDISLFTAYRDDCSNSSPSLTQSPGSCTGTIGYLGDDNSTFEDSAIRLLGFETSEEDMPFKQYEDPLGGEDLPLLLPPEIQWDFAAVNSENSSQGSLSSMDMKTEDTISDFEQLLQGHDALITDQVHSKLNLDSDHRNRGSPPGLGIVKKRKHQTVQDPGGGGSSVLMNLLVAGRDVNAGYDICIDPRKNSGKTGS</sequence>
<dbReference type="InterPro" id="IPR011598">
    <property type="entry name" value="bHLH_dom"/>
</dbReference>
<keyword evidence="9" id="KW-0379">Hydroxylation</keyword>
<dbReference type="InterPro" id="IPR000014">
    <property type="entry name" value="PAS"/>
</dbReference>
<dbReference type="PANTHER" id="PTHR23043">
    <property type="entry name" value="HYPOXIA-INDUCIBLE FACTOR 1 ALPHA"/>
    <property type="match status" value="1"/>
</dbReference>
<evidence type="ECO:0000256" key="8">
    <source>
        <dbReference type="ARBA" id="ARBA00023242"/>
    </source>
</evidence>
<keyword evidence="3" id="KW-0832">Ubl conjugation</keyword>
<dbReference type="AlphaFoldDB" id="A0A0K8SWM8"/>
<feature type="domain" description="PAS" evidence="11">
    <location>
        <begin position="95"/>
        <end position="157"/>
    </location>
</feature>
<dbReference type="InterPro" id="IPR001610">
    <property type="entry name" value="PAC"/>
</dbReference>
<evidence type="ECO:0000256" key="7">
    <source>
        <dbReference type="ARBA" id="ARBA00023163"/>
    </source>
</evidence>
<dbReference type="CDD" id="cd00130">
    <property type="entry name" value="PAS"/>
    <property type="match status" value="2"/>
</dbReference>